<keyword evidence="10 12" id="KW-1133">Transmembrane helix</keyword>
<comment type="caution">
    <text evidence="14">The sequence shown here is derived from an EMBL/GenBank/DDBJ whole genome shotgun (WGS) entry which is preliminary data.</text>
</comment>
<dbReference type="InterPro" id="IPR036097">
    <property type="entry name" value="HisK_dim/P_sf"/>
</dbReference>
<keyword evidence="8 14" id="KW-0418">Kinase</keyword>
<dbReference type="Pfam" id="PF08521">
    <property type="entry name" value="2CSK_N"/>
    <property type="match status" value="1"/>
</dbReference>
<accession>A0A8T4ID62</accession>
<organism evidence="14 15">
    <name type="scientific">Stakelama marina</name>
    <dbReference type="NCBI Taxonomy" id="2826939"/>
    <lineage>
        <taxon>Bacteria</taxon>
        <taxon>Pseudomonadati</taxon>
        <taxon>Pseudomonadota</taxon>
        <taxon>Alphaproteobacteria</taxon>
        <taxon>Sphingomonadales</taxon>
        <taxon>Sphingomonadaceae</taxon>
        <taxon>Stakelama</taxon>
    </lineage>
</organism>
<keyword evidence="5" id="KW-0808">Transferase</keyword>
<comment type="subcellular location">
    <subcellularLocation>
        <location evidence="2">Membrane</location>
        <topology evidence="2">Multi-pass membrane protein</topology>
    </subcellularLocation>
</comment>
<dbReference type="InterPro" id="IPR005467">
    <property type="entry name" value="His_kinase_dom"/>
</dbReference>
<dbReference type="Pfam" id="PF02518">
    <property type="entry name" value="HATPase_c"/>
    <property type="match status" value="1"/>
</dbReference>
<keyword evidence="4" id="KW-0597">Phosphoprotein</keyword>
<evidence type="ECO:0000256" key="5">
    <source>
        <dbReference type="ARBA" id="ARBA00022679"/>
    </source>
</evidence>
<keyword evidence="7" id="KW-0547">Nucleotide-binding</keyword>
<dbReference type="Pfam" id="PF00512">
    <property type="entry name" value="HisKA"/>
    <property type="match status" value="1"/>
</dbReference>
<dbReference type="PANTHER" id="PTHR45436:SF14">
    <property type="entry name" value="SENSOR PROTEIN QSEC"/>
    <property type="match status" value="1"/>
</dbReference>
<feature type="domain" description="Histidine kinase" evidence="13">
    <location>
        <begin position="233"/>
        <end position="442"/>
    </location>
</feature>
<dbReference type="InterPro" id="IPR003661">
    <property type="entry name" value="HisK_dim/P_dom"/>
</dbReference>
<evidence type="ECO:0000256" key="6">
    <source>
        <dbReference type="ARBA" id="ARBA00022692"/>
    </source>
</evidence>
<evidence type="ECO:0000256" key="3">
    <source>
        <dbReference type="ARBA" id="ARBA00012438"/>
    </source>
</evidence>
<evidence type="ECO:0000256" key="7">
    <source>
        <dbReference type="ARBA" id="ARBA00022741"/>
    </source>
</evidence>
<dbReference type="InterPro" id="IPR036890">
    <property type="entry name" value="HATPase_C_sf"/>
</dbReference>
<dbReference type="SUPFAM" id="SSF55874">
    <property type="entry name" value="ATPase domain of HSP90 chaperone/DNA topoisomerase II/histidine kinase"/>
    <property type="match status" value="1"/>
</dbReference>
<dbReference type="PANTHER" id="PTHR45436">
    <property type="entry name" value="SENSOR HISTIDINE KINASE YKOH"/>
    <property type="match status" value="1"/>
</dbReference>
<dbReference type="InterPro" id="IPR013727">
    <property type="entry name" value="2CSK_N"/>
</dbReference>
<keyword evidence="11" id="KW-0902">Two-component regulatory system</keyword>
<evidence type="ECO:0000256" key="10">
    <source>
        <dbReference type="ARBA" id="ARBA00022989"/>
    </source>
</evidence>
<keyword evidence="6 12" id="KW-0812">Transmembrane</keyword>
<keyword evidence="15" id="KW-1185">Reference proteome</keyword>
<dbReference type="PROSITE" id="PS50109">
    <property type="entry name" value="HIS_KIN"/>
    <property type="match status" value="1"/>
</dbReference>
<gene>
    <name evidence="14" type="ORF">J7S20_08730</name>
</gene>
<proteinExistence type="predicted"/>
<dbReference type="InterPro" id="IPR003594">
    <property type="entry name" value="HATPase_dom"/>
</dbReference>
<evidence type="ECO:0000256" key="11">
    <source>
        <dbReference type="ARBA" id="ARBA00023012"/>
    </source>
</evidence>
<dbReference type="SMART" id="SM00388">
    <property type="entry name" value="HisKA"/>
    <property type="match status" value="1"/>
</dbReference>
<dbReference type="GO" id="GO:0000155">
    <property type="term" value="F:phosphorelay sensor kinase activity"/>
    <property type="evidence" value="ECO:0007669"/>
    <property type="project" value="InterPro"/>
</dbReference>
<evidence type="ECO:0000256" key="8">
    <source>
        <dbReference type="ARBA" id="ARBA00022777"/>
    </source>
</evidence>
<sequence length="445" mass="47051">MMSLRKRLFLQAALVTILVWAVAAAWATYSTKSKIEHALDNRLKEAAGMVASLGSVRADTNGATIPPLPVGDNYSRQLSCQIWSVTGRLISRSDTAPTAALARHDSSGFSDRTIGGVGWRVYTLVVPQSGVRVMVGDTLAMRRNLLTHLILGLVIPAIIGIFALAALLWISIGGGLSPLNDIAATIEGRGADDLSPLGIERVPPEMTVVTQAIDGAFAGLAGMRERERRFLASAAHEMQTPLAGLKMQADIAGRTDDPAVRRKALSHIAASIARTTRLVRQLLELTRQQAGSMPPVAAEETRIAPLLGVIGNDLSPLLADRGVTVAPTDDAMRATVPLGEDVLLLVLRNLIENAASYGPAGGTVTVGVAANGVYVEDQGEGMSEAMIADVRQHFIRGRTDVQGSGLGLAIVDTALTRAGARVEFSRMPETGFRATIVTRVRLAPA</sequence>
<dbReference type="GO" id="GO:0005886">
    <property type="term" value="C:plasma membrane"/>
    <property type="evidence" value="ECO:0007669"/>
    <property type="project" value="TreeGrafter"/>
</dbReference>
<evidence type="ECO:0000256" key="9">
    <source>
        <dbReference type="ARBA" id="ARBA00022840"/>
    </source>
</evidence>
<name>A0A8T4ID62_9SPHN</name>
<protein>
    <recommendedName>
        <fullName evidence="3">histidine kinase</fullName>
        <ecNumber evidence="3">2.7.13.3</ecNumber>
    </recommendedName>
</protein>
<dbReference type="SMART" id="SM00387">
    <property type="entry name" value="HATPase_c"/>
    <property type="match status" value="1"/>
</dbReference>
<evidence type="ECO:0000256" key="12">
    <source>
        <dbReference type="SAM" id="Phobius"/>
    </source>
</evidence>
<comment type="catalytic activity">
    <reaction evidence="1">
        <text>ATP + protein L-histidine = ADP + protein N-phospho-L-histidine.</text>
        <dbReference type="EC" id="2.7.13.3"/>
    </reaction>
</comment>
<evidence type="ECO:0000313" key="14">
    <source>
        <dbReference type="EMBL" id="MBR0552587.1"/>
    </source>
</evidence>
<dbReference type="SUPFAM" id="SSF47384">
    <property type="entry name" value="Homodimeric domain of signal transducing histidine kinase"/>
    <property type="match status" value="1"/>
</dbReference>
<dbReference type="GO" id="GO:0005524">
    <property type="term" value="F:ATP binding"/>
    <property type="evidence" value="ECO:0007669"/>
    <property type="project" value="UniProtKB-KW"/>
</dbReference>
<evidence type="ECO:0000256" key="1">
    <source>
        <dbReference type="ARBA" id="ARBA00000085"/>
    </source>
</evidence>
<evidence type="ECO:0000256" key="2">
    <source>
        <dbReference type="ARBA" id="ARBA00004141"/>
    </source>
</evidence>
<dbReference type="CDD" id="cd00082">
    <property type="entry name" value="HisKA"/>
    <property type="match status" value="1"/>
</dbReference>
<keyword evidence="9" id="KW-0067">ATP-binding</keyword>
<dbReference type="Gene3D" id="3.30.565.10">
    <property type="entry name" value="Histidine kinase-like ATPase, C-terminal domain"/>
    <property type="match status" value="1"/>
</dbReference>
<dbReference type="Proteomes" id="UP000676996">
    <property type="component" value="Unassembled WGS sequence"/>
</dbReference>
<evidence type="ECO:0000313" key="15">
    <source>
        <dbReference type="Proteomes" id="UP000676996"/>
    </source>
</evidence>
<evidence type="ECO:0000256" key="4">
    <source>
        <dbReference type="ARBA" id="ARBA00022553"/>
    </source>
</evidence>
<keyword evidence="12" id="KW-0472">Membrane</keyword>
<dbReference type="EMBL" id="JAGRQC010000002">
    <property type="protein sequence ID" value="MBR0552587.1"/>
    <property type="molecule type" value="Genomic_DNA"/>
</dbReference>
<dbReference type="EC" id="2.7.13.3" evidence="3"/>
<dbReference type="AlphaFoldDB" id="A0A8T4ID62"/>
<dbReference type="RefSeq" id="WP_284053859.1">
    <property type="nucleotide sequence ID" value="NZ_JAGRQC010000002.1"/>
</dbReference>
<dbReference type="Gene3D" id="1.10.287.130">
    <property type="match status" value="1"/>
</dbReference>
<dbReference type="InterPro" id="IPR050428">
    <property type="entry name" value="TCS_sensor_his_kinase"/>
</dbReference>
<feature type="transmembrane region" description="Helical" evidence="12">
    <location>
        <begin position="149"/>
        <end position="170"/>
    </location>
</feature>
<reference evidence="14" key="1">
    <citation type="submission" date="2021-04" db="EMBL/GenBank/DDBJ databases">
        <title>Ouciella asimina sp. nov., isolated from the surface seawater in the hydrothermal field of Okinawa Trough.</title>
        <authorList>
            <person name="Shuang W."/>
        </authorList>
    </citation>
    <scope>NUCLEOTIDE SEQUENCE</scope>
    <source>
        <strain evidence="14">LXI357</strain>
    </source>
</reference>
<evidence type="ECO:0000259" key="13">
    <source>
        <dbReference type="PROSITE" id="PS50109"/>
    </source>
</evidence>